<sequence>MAYMEDVYVRVLKLYIAGQENNEYTISLNCRLANVSAYKSTAIASKSVCLMLQKIKIMFLHKSKNGRYISWPSK</sequence>
<name>A0ABQ8JGM1_DERPT</name>
<evidence type="ECO:0000313" key="2">
    <source>
        <dbReference type="Proteomes" id="UP000887458"/>
    </source>
</evidence>
<protein>
    <submittedName>
        <fullName evidence="1">Uncharacterized protein</fullName>
    </submittedName>
</protein>
<organism evidence="1 2">
    <name type="scientific">Dermatophagoides pteronyssinus</name>
    <name type="common">European house dust mite</name>
    <dbReference type="NCBI Taxonomy" id="6956"/>
    <lineage>
        <taxon>Eukaryota</taxon>
        <taxon>Metazoa</taxon>
        <taxon>Ecdysozoa</taxon>
        <taxon>Arthropoda</taxon>
        <taxon>Chelicerata</taxon>
        <taxon>Arachnida</taxon>
        <taxon>Acari</taxon>
        <taxon>Acariformes</taxon>
        <taxon>Sarcoptiformes</taxon>
        <taxon>Astigmata</taxon>
        <taxon>Psoroptidia</taxon>
        <taxon>Analgoidea</taxon>
        <taxon>Pyroglyphidae</taxon>
        <taxon>Dermatophagoidinae</taxon>
        <taxon>Dermatophagoides</taxon>
    </lineage>
</organism>
<keyword evidence="2" id="KW-1185">Reference proteome</keyword>
<gene>
    <name evidence="1" type="ORF">DERP_002048</name>
</gene>
<reference evidence="1 2" key="1">
    <citation type="journal article" date="2018" name="J. Allergy Clin. Immunol.">
        <title>High-quality assembly of Dermatophagoides pteronyssinus genome and transcriptome reveals a wide range of novel allergens.</title>
        <authorList>
            <person name="Liu X.Y."/>
            <person name="Yang K.Y."/>
            <person name="Wang M.Q."/>
            <person name="Kwok J.S."/>
            <person name="Zeng X."/>
            <person name="Yang Z."/>
            <person name="Xiao X.J."/>
            <person name="Lau C.P."/>
            <person name="Li Y."/>
            <person name="Huang Z.M."/>
            <person name="Ba J.G."/>
            <person name="Yim A.K."/>
            <person name="Ouyang C.Y."/>
            <person name="Ngai S.M."/>
            <person name="Chan T.F."/>
            <person name="Leung E.L."/>
            <person name="Liu L."/>
            <person name="Liu Z.G."/>
            <person name="Tsui S.K."/>
        </authorList>
    </citation>
    <scope>NUCLEOTIDE SEQUENCE [LARGE SCALE GENOMIC DNA]</scope>
    <source>
        <strain evidence="1">Derp</strain>
    </source>
</reference>
<proteinExistence type="predicted"/>
<dbReference type="Proteomes" id="UP000887458">
    <property type="component" value="Unassembled WGS sequence"/>
</dbReference>
<reference evidence="1 2" key="2">
    <citation type="journal article" date="2022" name="Mol. Biol. Evol.">
        <title>Comparative Genomics Reveals Insights into the Divergent Evolution of Astigmatic Mites and Household Pest Adaptations.</title>
        <authorList>
            <person name="Xiong Q."/>
            <person name="Wan A.T."/>
            <person name="Liu X."/>
            <person name="Fung C.S."/>
            <person name="Xiao X."/>
            <person name="Malainual N."/>
            <person name="Hou J."/>
            <person name="Wang L."/>
            <person name="Wang M."/>
            <person name="Yang K.Y."/>
            <person name="Cui Y."/>
            <person name="Leung E.L."/>
            <person name="Nong W."/>
            <person name="Shin S.K."/>
            <person name="Au S.W."/>
            <person name="Jeong K.Y."/>
            <person name="Chew F.T."/>
            <person name="Hui J.H."/>
            <person name="Leung T.F."/>
            <person name="Tungtrongchitr A."/>
            <person name="Zhong N."/>
            <person name="Liu Z."/>
            <person name="Tsui S.K."/>
        </authorList>
    </citation>
    <scope>NUCLEOTIDE SEQUENCE [LARGE SCALE GENOMIC DNA]</scope>
    <source>
        <strain evidence="1">Derp</strain>
    </source>
</reference>
<comment type="caution">
    <text evidence="1">The sequence shown here is derived from an EMBL/GenBank/DDBJ whole genome shotgun (WGS) entry which is preliminary data.</text>
</comment>
<evidence type="ECO:0000313" key="1">
    <source>
        <dbReference type="EMBL" id="KAH9421760.1"/>
    </source>
</evidence>
<accession>A0ABQ8JGM1</accession>
<dbReference type="EMBL" id="NJHN03000037">
    <property type="protein sequence ID" value="KAH9421760.1"/>
    <property type="molecule type" value="Genomic_DNA"/>
</dbReference>